<organism evidence="1 2">
    <name type="scientific">Celeribacter marinus</name>
    <dbReference type="NCBI Taxonomy" id="1397108"/>
    <lineage>
        <taxon>Bacteria</taxon>
        <taxon>Pseudomonadati</taxon>
        <taxon>Pseudomonadota</taxon>
        <taxon>Alphaproteobacteria</taxon>
        <taxon>Rhodobacterales</taxon>
        <taxon>Roseobacteraceae</taxon>
        <taxon>Celeribacter</taxon>
    </lineage>
</organism>
<evidence type="ECO:0000313" key="1">
    <source>
        <dbReference type="EMBL" id="ALI56421.1"/>
    </source>
</evidence>
<dbReference type="Proteomes" id="UP000064920">
    <property type="component" value="Chromosome"/>
</dbReference>
<dbReference type="RefSeq" id="WP_062219395.1">
    <property type="nucleotide sequence ID" value="NZ_CP012023.1"/>
</dbReference>
<proteinExistence type="predicted"/>
<dbReference type="PANTHER" id="PTHR34219">
    <property type="entry name" value="IRON-REGULATED INNER MEMBRANE PROTEIN-RELATED"/>
    <property type="match status" value="1"/>
</dbReference>
<protein>
    <submittedName>
        <fullName evidence="1">Putative iron-regulated membrane protein, iron-uptake factor PiuB</fullName>
    </submittedName>
</protein>
<dbReference type="EMBL" id="CP012023">
    <property type="protein sequence ID" value="ALI56421.1"/>
    <property type="molecule type" value="Genomic_DNA"/>
</dbReference>
<dbReference type="Pfam" id="PF03929">
    <property type="entry name" value="PepSY_TM"/>
    <property type="match status" value="1"/>
</dbReference>
<evidence type="ECO:0000313" key="2">
    <source>
        <dbReference type="Proteomes" id="UP000064920"/>
    </source>
</evidence>
<name>A0A0N7HIX3_9RHOB</name>
<keyword evidence="2" id="KW-1185">Reference proteome</keyword>
<dbReference type="STRING" id="1397108.IMCC12053_2474"/>
<sequence>MVALDQNPVATGADDGQTAAKYYRAAWRWHFYAGLYVIPFFIMLALTGIAMMWIAFFDGRDCEYTAVIAQETTTAVSVQAQSALAAFGGGDVMHYTAPRDAQTAAMFRVDTDAGTMIAVVDPYTAQVIDTFPRGAGYYDMMDNIHGELMLGVVGDRMVEIAASLAVILVVTGVYMCWPRDRSLRAALTPRLAAKGRAFWKSLHEVVGIWVSVVLVFFLISGLSWAGIWGGKMVQAWSSFPTLQSASSVSSEVPVGDVLHGAMNSGAKDIPWALELVPMPASGSLAGADGIAEGLPVAFDTIDALARQVGFAGRYQLNWPMGETGVWTMSQVSMSRDDISPTGDRTVHVDRYTGNLLADVRYEDYGLMGKAMAVGIALHMGTIGIAFIIFNTLFCLTVLLLCASGVIMWWKRRPARTLRLAPPAMPQDMPLWKGAVVIGLALSFALPMAGFALLVVLVAEWLVLSRIPALKRALL</sequence>
<dbReference type="InterPro" id="IPR005625">
    <property type="entry name" value="PepSY-ass_TM"/>
</dbReference>
<gene>
    <name evidence="1" type="ORF">IMCC12053_2474</name>
</gene>
<accession>A0A0N7HIX3</accession>
<dbReference type="PANTHER" id="PTHR34219:SF1">
    <property type="entry name" value="PEPSY DOMAIN-CONTAINING PROTEIN"/>
    <property type="match status" value="1"/>
</dbReference>
<dbReference type="AlphaFoldDB" id="A0A0N7HIX3"/>
<reference evidence="1 2" key="1">
    <citation type="submission" date="2015-05" db="EMBL/GenBank/DDBJ databases">
        <authorList>
            <person name="Wang D.B."/>
            <person name="Wang M."/>
        </authorList>
    </citation>
    <scope>NUCLEOTIDE SEQUENCE [LARGE SCALE GENOMIC DNA]</scope>
    <source>
        <strain evidence="1 2">IMCC 12053</strain>
    </source>
</reference>
<dbReference type="OrthoDB" id="9791166at2"/>
<dbReference type="KEGG" id="cmar:IMCC12053_2474"/>
<dbReference type="PATRIC" id="fig|1397108.4.peg.2528"/>